<evidence type="ECO:0000256" key="1">
    <source>
        <dbReference type="SAM" id="MobiDB-lite"/>
    </source>
</evidence>
<feature type="transmembrane region" description="Helical" evidence="2">
    <location>
        <begin position="92"/>
        <end position="110"/>
    </location>
</feature>
<name>A0ABV3QBG7_9GAMM</name>
<evidence type="ECO:0000256" key="2">
    <source>
        <dbReference type="SAM" id="Phobius"/>
    </source>
</evidence>
<gene>
    <name evidence="3" type="ORF">ABQJ54_03825</name>
</gene>
<feature type="compositionally biased region" description="Polar residues" evidence="1">
    <location>
        <begin position="56"/>
        <end position="75"/>
    </location>
</feature>
<dbReference type="RefSeq" id="WP_367852936.1">
    <property type="nucleotide sequence ID" value="NZ_JBFOHK010000001.1"/>
</dbReference>
<keyword evidence="2" id="KW-0472">Membrane</keyword>
<accession>A0ABV3QBG7</accession>
<keyword evidence="2" id="KW-0812">Transmembrane</keyword>
<evidence type="ECO:0008006" key="5">
    <source>
        <dbReference type="Google" id="ProtNLM"/>
    </source>
</evidence>
<protein>
    <recommendedName>
        <fullName evidence="5">DUF1707 domain-containing protein</fullName>
    </recommendedName>
</protein>
<feature type="region of interest" description="Disordered" evidence="1">
    <location>
        <begin position="54"/>
        <end position="75"/>
    </location>
</feature>
<sequence length="113" mass="12599">MSERERRVNQGLRVLDEAHYSGRISREEYRLRRRQLLGSLCDSHGITARNTLRGRITQQGGRSASGAHAQTASAESLPTPFAARHAVAWKQLLAFASGLVLCALLLYWLLRGN</sequence>
<evidence type="ECO:0000313" key="3">
    <source>
        <dbReference type="EMBL" id="MEW9570866.1"/>
    </source>
</evidence>
<proteinExistence type="predicted"/>
<comment type="caution">
    <text evidence="3">The sequence shown here is derived from an EMBL/GenBank/DDBJ whole genome shotgun (WGS) entry which is preliminary data.</text>
</comment>
<dbReference type="EMBL" id="JBFOHK010000001">
    <property type="protein sequence ID" value="MEW9570866.1"/>
    <property type="molecule type" value="Genomic_DNA"/>
</dbReference>
<evidence type="ECO:0000313" key="4">
    <source>
        <dbReference type="Proteomes" id="UP001556220"/>
    </source>
</evidence>
<keyword evidence="4" id="KW-1185">Reference proteome</keyword>
<dbReference type="Proteomes" id="UP001556220">
    <property type="component" value="Unassembled WGS sequence"/>
</dbReference>
<reference evidence="3 4" key="1">
    <citation type="submission" date="2024-06" db="EMBL/GenBank/DDBJ databases">
        <authorList>
            <person name="Woo H."/>
        </authorList>
    </citation>
    <scope>NUCLEOTIDE SEQUENCE [LARGE SCALE GENOMIC DNA]</scope>
    <source>
        <strain evidence="3 4">Si-c</strain>
    </source>
</reference>
<keyword evidence="2" id="KW-1133">Transmembrane helix</keyword>
<organism evidence="3 4">
    <name type="scientific">Rhodanobacter lycopersici</name>
    <dbReference type="NCBI Taxonomy" id="3162487"/>
    <lineage>
        <taxon>Bacteria</taxon>
        <taxon>Pseudomonadati</taxon>
        <taxon>Pseudomonadota</taxon>
        <taxon>Gammaproteobacteria</taxon>
        <taxon>Lysobacterales</taxon>
        <taxon>Rhodanobacteraceae</taxon>
        <taxon>Rhodanobacter</taxon>
    </lineage>
</organism>